<evidence type="ECO:0000256" key="6">
    <source>
        <dbReference type="ARBA" id="ARBA00023136"/>
    </source>
</evidence>
<keyword evidence="7" id="KW-0325">Glycoprotein</keyword>
<keyword evidence="11" id="KW-1185">Reference proteome</keyword>
<feature type="transmembrane region" description="Helical" evidence="8">
    <location>
        <begin position="836"/>
        <end position="855"/>
    </location>
</feature>
<reference evidence="10 11" key="1">
    <citation type="submission" date="2024-03" db="EMBL/GenBank/DDBJ databases">
        <title>Complete genome sequence of the green alga Chloropicon roscoffensis RCC1871.</title>
        <authorList>
            <person name="Lemieux C."/>
            <person name="Pombert J.-F."/>
            <person name="Otis C."/>
            <person name="Turmel M."/>
        </authorList>
    </citation>
    <scope>NUCLEOTIDE SEQUENCE [LARGE SCALE GENOMIC DNA]</scope>
    <source>
        <strain evidence="10 11">RCC1871</strain>
    </source>
</reference>
<evidence type="ECO:0000256" key="1">
    <source>
        <dbReference type="ARBA" id="ARBA00004479"/>
    </source>
</evidence>
<dbReference type="EMBL" id="CP151503">
    <property type="protein sequence ID" value="WZN61009.1"/>
    <property type="molecule type" value="Genomic_DNA"/>
</dbReference>
<feature type="chain" id="PRO_5043466754" evidence="9">
    <location>
        <begin position="30"/>
        <end position="873"/>
    </location>
</feature>
<dbReference type="Proteomes" id="UP001472866">
    <property type="component" value="Chromosome 03"/>
</dbReference>
<keyword evidence="3 9" id="KW-0732">Signal</keyword>
<evidence type="ECO:0000256" key="8">
    <source>
        <dbReference type="SAM" id="Phobius"/>
    </source>
</evidence>
<dbReference type="InterPro" id="IPR001893">
    <property type="entry name" value="Cys-rich_GLG1_repeat"/>
</dbReference>
<evidence type="ECO:0000313" key="10">
    <source>
        <dbReference type="EMBL" id="WZN61009.1"/>
    </source>
</evidence>
<protein>
    <submittedName>
        <fullName evidence="10">Golgi apparatus protein 1</fullName>
    </submittedName>
</protein>
<dbReference type="PANTHER" id="PTHR11884:SF1">
    <property type="entry name" value="GOLGI APPARATUS PROTEIN 1"/>
    <property type="match status" value="1"/>
</dbReference>
<name>A0AAX4P5H1_9CHLO</name>
<sequence>MGGCRGLLAGPRAALVTLLVLVSFAACESARNDFRYLEIGYNFKPVLYDLGANSACAEDFKDRCANAVKVSQEQYNGILSRLDGNGTNYLADAKVRSPIYSCLREGEKFSDSMDEAYTQQCMDLLDDFQQKNTNLERLKLLSSCKKDLDALGCVERKKNPVTCLSKSNEAISQRCAVRLTKMKSKFAGRLEQDVPLLRACEDDVKMLCRARTNKISCLKSKAGSPKMSEACKREVHRRKVEESEDIRFNKYLFSVCALDREQHCKDVPFGQGRIVTCLEKFYGGLQAECKSAIKQTIIDKQKDSTLDVRFRLLCKEDAQNLCPMEFEVLEDPFEINLGGKLKKCMRNATLKGEVKNAECKEHLLFMMEQTRKYTELDPTLVEACEKEKHLCEAHNFLECLREEVMAGNVLSQRCEQALVYKDIQAAADIKLKTHMSAACHAEHMTFCDGVDNNLSPGNVITCLEDHFDNPMFGKKCKRKVQRDLAYTTRDIRMLATTYQSCQYEIAELCDDVQPGGGRVVACLKESRNKIAGGKCRSAIMRLMKISATNWKLDWSTYFDCEEDADSLCYGKRDAGVHTCLRENYDFLSAKCKARQDVLMEAESEAVQVNVKLANKCSGAITKYCSDVEDEGGKVLSCLQGYVDDESFPKVCLKALTHHMNITGRLMPMGPKLKTDCAEDVNNVCMWSNLKEDGSQTLDSAILRCLVSKSEQVRPQCKQTLQQRVLYLLRNYQQGNPATQVCDKDVKRLCHVSPNLAGLVEVGSIYKCLLKNQETIGGDCFFVLTMPKSNKMARDETTVEPLYQEESFKNYLSNIEDRMRRMEGSGSGSGSSVNSTFMVAFLLLSLAAVGFSGYYYKSRGAGGGGNVVYRELRA</sequence>
<dbReference type="InterPro" id="IPR017873">
    <property type="entry name" value="Cys-rich_GLG1_repeat_euk"/>
</dbReference>
<evidence type="ECO:0000256" key="2">
    <source>
        <dbReference type="ARBA" id="ARBA00022692"/>
    </source>
</evidence>
<keyword evidence="2 8" id="KW-0812">Transmembrane</keyword>
<keyword evidence="6 8" id="KW-0472">Membrane</keyword>
<dbReference type="PANTHER" id="PTHR11884">
    <property type="entry name" value="SELECTIN LIGAND RELATED"/>
    <property type="match status" value="1"/>
</dbReference>
<evidence type="ECO:0000313" key="11">
    <source>
        <dbReference type="Proteomes" id="UP001472866"/>
    </source>
</evidence>
<keyword evidence="4" id="KW-0677">Repeat</keyword>
<dbReference type="GO" id="GO:0000139">
    <property type="term" value="C:Golgi membrane"/>
    <property type="evidence" value="ECO:0007669"/>
    <property type="project" value="InterPro"/>
</dbReference>
<feature type="signal peptide" evidence="9">
    <location>
        <begin position="1"/>
        <end position="29"/>
    </location>
</feature>
<evidence type="ECO:0000256" key="3">
    <source>
        <dbReference type="ARBA" id="ARBA00022729"/>
    </source>
</evidence>
<dbReference type="PROSITE" id="PS51257">
    <property type="entry name" value="PROKAR_LIPOPROTEIN"/>
    <property type="match status" value="1"/>
</dbReference>
<dbReference type="Pfam" id="PF00839">
    <property type="entry name" value="Cys_rich_FGFR"/>
    <property type="match status" value="5"/>
</dbReference>
<dbReference type="AlphaFoldDB" id="A0AAX4P5H1"/>
<dbReference type="InterPro" id="IPR039728">
    <property type="entry name" value="GLG1"/>
</dbReference>
<evidence type="ECO:0000256" key="7">
    <source>
        <dbReference type="ARBA" id="ARBA00023180"/>
    </source>
</evidence>
<evidence type="ECO:0000256" key="4">
    <source>
        <dbReference type="ARBA" id="ARBA00022737"/>
    </source>
</evidence>
<keyword evidence="5 8" id="KW-1133">Transmembrane helix</keyword>
<accession>A0AAX4P5H1</accession>
<proteinExistence type="predicted"/>
<comment type="subcellular location">
    <subcellularLocation>
        <location evidence="1">Membrane</location>
        <topology evidence="1">Single-pass type I membrane protein</topology>
    </subcellularLocation>
</comment>
<gene>
    <name evidence="10" type="ORF">HKI87_03g25430</name>
</gene>
<dbReference type="PROSITE" id="PS51289">
    <property type="entry name" value="GLG1_C_RICH"/>
    <property type="match status" value="2"/>
</dbReference>
<organism evidence="10 11">
    <name type="scientific">Chloropicon roscoffensis</name>
    <dbReference type="NCBI Taxonomy" id="1461544"/>
    <lineage>
        <taxon>Eukaryota</taxon>
        <taxon>Viridiplantae</taxon>
        <taxon>Chlorophyta</taxon>
        <taxon>Chloropicophyceae</taxon>
        <taxon>Chloropicales</taxon>
        <taxon>Chloropicaceae</taxon>
        <taxon>Chloropicon</taxon>
    </lineage>
</organism>
<evidence type="ECO:0000256" key="5">
    <source>
        <dbReference type="ARBA" id="ARBA00022989"/>
    </source>
</evidence>
<evidence type="ECO:0000256" key="9">
    <source>
        <dbReference type="SAM" id="SignalP"/>
    </source>
</evidence>